<dbReference type="GO" id="GO:0005524">
    <property type="term" value="F:ATP binding"/>
    <property type="evidence" value="ECO:0007669"/>
    <property type="project" value="UniProtKB-UniRule"/>
</dbReference>
<dbReference type="GO" id="GO:0060003">
    <property type="term" value="P:copper ion export"/>
    <property type="evidence" value="ECO:0007669"/>
    <property type="project" value="UniProtKB-ARBA"/>
</dbReference>
<evidence type="ECO:0000256" key="16">
    <source>
        <dbReference type="ARBA" id="ARBA00023065"/>
    </source>
</evidence>
<dbReference type="SUPFAM" id="SSF55008">
    <property type="entry name" value="HMA, heavy metal-associated domain"/>
    <property type="match status" value="2"/>
</dbReference>
<dbReference type="Pfam" id="PF00122">
    <property type="entry name" value="E1-E2_ATPase"/>
    <property type="match status" value="1"/>
</dbReference>
<feature type="domain" description="HMA" evidence="19">
    <location>
        <begin position="81"/>
        <end position="147"/>
    </location>
</feature>
<dbReference type="InterPro" id="IPR006121">
    <property type="entry name" value="HMA_dom"/>
</dbReference>
<keyword evidence="21" id="KW-1185">Reference proteome</keyword>
<evidence type="ECO:0000256" key="11">
    <source>
        <dbReference type="ARBA" id="ARBA00022840"/>
    </source>
</evidence>
<dbReference type="CDD" id="cd02094">
    <property type="entry name" value="P-type_ATPase_Cu-like"/>
    <property type="match status" value="1"/>
</dbReference>
<evidence type="ECO:0000256" key="4">
    <source>
        <dbReference type="ARBA" id="ARBA00022448"/>
    </source>
</evidence>
<dbReference type="FunFam" id="2.70.150.10:FF:000020">
    <property type="entry name" value="Copper-exporting P-type ATPase A"/>
    <property type="match status" value="1"/>
</dbReference>
<keyword evidence="13" id="KW-1278">Translocase</keyword>
<evidence type="ECO:0000256" key="5">
    <source>
        <dbReference type="ARBA" id="ARBA00022475"/>
    </source>
</evidence>
<dbReference type="SFLD" id="SFLDS00003">
    <property type="entry name" value="Haloacid_Dehalogenase"/>
    <property type="match status" value="1"/>
</dbReference>
<feature type="transmembrane region" description="Helical" evidence="18">
    <location>
        <begin position="246"/>
        <end position="269"/>
    </location>
</feature>
<feature type="transmembrane region" description="Helical" evidence="18">
    <location>
        <begin position="428"/>
        <end position="450"/>
    </location>
</feature>
<dbReference type="Gene3D" id="3.40.1110.10">
    <property type="entry name" value="Calcium-transporting ATPase, cytoplasmic domain N"/>
    <property type="match status" value="1"/>
</dbReference>
<evidence type="ECO:0000256" key="18">
    <source>
        <dbReference type="RuleBase" id="RU362081"/>
    </source>
</evidence>
<dbReference type="PROSITE" id="PS01047">
    <property type="entry name" value="HMA_1"/>
    <property type="match status" value="2"/>
</dbReference>
<keyword evidence="8" id="KW-0677">Repeat</keyword>
<dbReference type="InterPro" id="IPR006122">
    <property type="entry name" value="HMA_Cu_ion-bd"/>
</dbReference>
<dbReference type="InterPro" id="IPR036163">
    <property type="entry name" value="HMA_dom_sf"/>
</dbReference>
<evidence type="ECO:0000256" key="6">
    <source>
        <dbReference type="ARBA" id="ARBA00022692"/>
    </source>
</evidence>
<dbReference type="SUPFAM" id="SSF81665">
    <property type="entry name" value="Calcium ATPase, transmembrane domain M"/>
    <property type="match status" value="1"/>
</dbReference>
<evidence type="ECO:0000256" key="17">
    <source>
        <dbReference type="ARBA" id="ARBA00023136"/>
    </source>
</evidence>
<dbReference type="InterPro" id="IPR044492">
    <property type="entry name" value="P_typ_ATPase_HD_dom"/>
</dbReference>
<feature type="domain" description="HMA" evidence="19">
    <location>
        <begin position="14"/>
        <end position="79"/>
    </location>
</feature>
<dbReference type="NCBIfam" id="TIGR01525">
    <property type="entry name" value="ATPase-IB_hvy"/>
    <property type="match status" value="1"/>
</dbReference>
<dbReference type="SFLD" id="SFLDF00027">
    <property type="entry name" value="p-type_atpase"/>
    <property type="match status" value="1"/>
</dbReference>
<dbReference type="PRINTS" id="PR00120">
    <property type="entry name" value="HATPASE"/>
</dbReference>
<dbReference type="Gene3D" id="2.70.150.10">
    <property type="entry name" value="Calcium-transporting ATPase, cytoplasmic transduction domain A"/>
    <property type="match status" value="1"/>
</dbReference>
<keyword evidence="6 18" id="KW-0812">Transmembrane</keyword>
<dbReference type="PRINTS" id="PR00119">
    <property type="entry name" value="CATATPASE"/>
</dbReference>
<evidence type="ECO:0000256" key="7">
    <source>
        <dbReference type="ARBA" id="ARBA00022723"/>
    </source>
</evidence>
<dbReference type="GO" id="GO:0043682">
    <property type="term" value="F:P-type divalent copper transporter activity"/>
    <property type="evidence" value="ECO:0007669"/>
    <property type="project" value="TreeGrafter"/>
</dbReference>
<dbReference type="InterPro" id="IPR001757">
    <property type="entry name" value="P_typ_ATPase"/>
</dbReference>
<evidence type="ECO:0000256" key="12">
    <source>
        <dbReference type="ARBA" id="ARBA00022842"/>
    </source>
</evidence>
<evidence type="ECO:0000256" key="14">
    <source>
        <dbReference type="ARBA" id="ARBA00022989"/>
    </source>
</evidence>
<dbReference type="SUPFAM" id="SSF81653">
    <property type="entry name" value="Calcium ATPase, transduction domain A"/>
    <property type="match status" value="1"/>
</dbReference>
<evidence type="ECO:0000256" key="8">
    <source>
        <dbReference type="ARBA" id="ARBA00022737"/>
    </source>
</evidence>
<evidence type="ECO:0000256" key="13">
    <source>
        <dbReference type="ARBA" id="ARBA00022967"/>
    </source>
</evidence>
<dbReference type="InterPro" id="IPR018303">
    <property type="entry name" value="ATPase_P-typ_P_site"/>
</dbReference>
<dbReference type="Proteomes" id="UP000623958">
    <property type="component" value="Unassembled WGS sequence"/>
</dbReference>
<dbReference type="GO" id="GO:0055070">
    <property type="term" value="P:copper ion homeostasis"/>
    <property type="evidence" value="ECO:0007669"/>
    <property type="project" value="TreeGrafter"/>
</dbReference>
<dbReference type="EC" id="7.2.2.8" evidence="3"/>
<protein>
    <recommendedName>
        <fullName evidence="3">P-type Cu(+) transporter</fullName>
        <ecNumber evidence="3">7.2.2.8</ecNumber>
    </recommendedName>
</protein>
<comment type="caution">
    <text evidence="20">The sequence shown here is derived from an EMBL/GenBank/DDBJ whole genome shotgun (WGS) entry which is preliminary data.</text>
</comment>
<dbReference type="NCBIfam" id="TIGR01494">
    <property type="entry name" value="ATPase_P-type"/>
    <property type="match status" value="1"/>
</dbReference>
<dbReference type="PANTHER" id="PTHR43520">
    <property type="entry name" value="ATP7, ISOFORM B"/>
    <property type="match status" value="1"/>
</dbReference>
<evidence type="ECO:0000256" key="3">
    <source>
        <dbReference type="ARBA" id="ARBA00012517"/>
    </source>
</evidence>
<dbReference type="SUPFAM" id="SSF56784">
    <property type="entry name" value="HAD-like"/>
    <property type="match status" value="1"/>
</dbReference>
<name>A0A919F7K2_9XANT</name>
<dbReference type="InterPro" id="IPR027256">
    <property type="entry name" value="P-typ_ATPase_IB"/>
</dbReference>
<feature type="transmembrane region" description="Helical" evidence="18">
    <location>
        <begin position="173"/>
        <end position="192"/>
    </location>
</feature>
<keyword evidence="15" id="KW-0186">Copper</keyword>
<gene>
    <name evidence="20" type="primary">actP</name>
    <name evidence="20" type="ORF">GCM10009090_13930</name>
</gene>
<dbReference type="Pfam" id="PF00702">
    <property type="entry name" value="Hydrolase"/>
    <property type="match status" value="1"/>
</dbReference>
<keyword evidence="10" id="KW-0187">Copper transport</keyword>
<dbReference type="SFLD" id="SFLDG00002">
    <property type="entry name" value="C1.7:_P-type_atpase_like"/>
    <property type="match status" value="1"/>
</dbReference>
<dbReference type="InterPro" id="IPR023298">
    <property type="entry name" value="ATPase_P-typ_TM_dom_sf"/>
</dbReference>
<dbReference type="Gene3D" id="3.30.70.100">
    <property type="match status" value="2"/>
</dbReference>
<keyword evidence="5 18" id="KW-1003">Cell membrane</keyword>
<dbReference type="GO" id="GO:0140581">
    <property type="term" value="F:P-type monovalent copper transporter activity"/>
    <property type="evidence" value="ECO:0007669"/>
    <property type="project" value="UniProtKB-EC"/>
</dbReference>
<evidence type="ECO:0000313" key="21">
    <source>
        <dbReference type="Proteomes" id="UP000623958"/>
    </source>
</evidence>
<dbReference type="CDD" id="cd00371">
    <property type="entry name" value="HMA"/>
    <property type="match status" value="2"/>
</dbReference>
<proteinExistence type="inferred from homology"/>
<reference evidence="20" key="1">
    <citation type="journal article" date="2014" name="Int. J. Syst. Evol. Microbiol.">
        <title>Complete genome sequence of Corynebacterium casei LMG S-19264T (=DSM 44701T), isolated from a smear-ripened cheese.</title>
        <authorList>
            <consortium name="US DOE Joint Genome Institute (JGI-PGF)"/>
            <person name="Walter F."/>
            <person name="Albersmeier A."/>
            <person name="Kalinowski J."/>
            <person name="Ruckert C."/>
        </authorList>
    </citation>
    <scope>NUCLEOTIDE SEQUENCE</scope>
    <source>
        <strain evidence="20">JCM 13306</strain>
    </source>
</reference>
<feature type="transmembrane region" description="Helical" evidence="18">
    <location>
        <begin position="456"/>
        <end position="479"/>
    </location>
</feature>
<dbReference type="GO" id="GO:0005886">
    <property type="term" value="C:plasma membrane"/>
    <property type="evidence" value="ECO:0007669"/>
    <property type="project" value="UniProtKB-SubCell"/>
</dbReference>
<comment type="subcellular location">
    <subcellularLocation>
        <location evidence="1">Cell membrane</location>
        <topology evidence="1">Multi-pass membrane protein</topology>
    </subcellularLocation>
</comment>
<comment type="similarity">
    <text evidence="2 18">Belongs to the cation transport ATPase (P-type) (TC 3.A.3) family. Type IB subfamily.</text>
</comment>
<dbReference type="InterPro" id="IPR008250">
    <property type="entry name" value="ATPase_P-typ_transduc_dom_A_sf"/>
</dbReference>
<dbReference type="GO" id="GO:0005507">
    <property type="term" value="F:copper ion binding"/>
    <property type="evidence" value="ECO:0007669"/>
    <property type="project" value="InterPro"/>
</dbReference>
<feature type="transmembrane region" description="Helical" evidence="18">
    <location>
        <begin position="797"/>
        <end position="819"/>
    </location>
</feature>
<dbReference type="PROSITE" id="PS00154">
    <property type="entry name" value="ATPASE_E1_E2"/>
    <property type="match status" value="1"/>
</dbReference>
<accession>A0A919F7K2</accession>
<dbReference type="InterPro" id="IPR036412">
    <property type="entry name" value="HAD-like_sf"/>
</dbReference>
<feature type="transmembrane region" description="Helical" evidence="18">
    <location>
        <begin position="212"/>
        <end position="230"/>
    </location>
</feature>
<keyword evidence="16" id="KW-0406">Ion transport</keyword>
<keyword evidence="9 18" id="KW-0547">Nucleotide-binding</keyword>
<sequence>MTTSSPARRRATSSELQLPVAGMTCASCVGHVEKAIARVPGVQAVQVNLATGRADVRFAGAPDPGAVVAAVEDAGYEVPLRELELGVQGMTCASCVAHVEKALKSVPGVESASVNLATGRARVRLREGLATPEDLEAAVADAGYSAHRLDAADPRQDREAQAREREIDGLRRSLQAAALLALPLVVLEMGGHLVPALHHWQLQTIGQQPLRLLQFALATLVLAWPGLRFFRRGIASLRHRAPDMNALVTVGAGAAWAYSTVATFAPGVLPSGTDHVYFEAAAVIVTLVLLGRWLEARARGRTSDAIRRLVGLQPRTARVWRDADFVELPLAQVKAGDEVQVRPGERVPVDGEVVDGESYVDESMLSGEPVPVAKQAGARVVGGTVNGHGALRVRATGVGADTVLAQIVRMVEQAQGAKLAIQAQVDRVTGWFVPAVMLAALLTFLAWLAFGPSPSLGLALVNAVAVLIIACPCAMGLATPVSIMVGTGRAAELGVLFRRGDALQALRGVQVVALDKTGTLTRGKPALTDVRVAAGFDADEVLALVAAVEAGSEHPVAHALVAAARERGLALPAARDFAAEPGHGVRAQVQGRRVEVGADRYMRRLGLDIGPFAEELQALGAQGRTPLFAAVDGRVAALLAVADPIKPGTPEAIAALHRLGLRVAMVSGDQRATAEAVARSLGIDEVRAEVLPEGKVEALEQLGEGVRRIAYVGDGINDAPALARADVGIAIGTGTDIAVESADVVLMSGDLRGVVNAIAISRATLRNIHQNLFWAFGYNVALVPVAAGALYPFNGMLLSPMIAAGAMALSSVFVVGNALRLRRFRAALPLAPAT</sequence>
<feature type="transmembrane region" description="Helical" evidence="18">
    <location>
        <begin position="772"/>
        <end position="791"/>
    </location>
</feature>
<dbReference type="NCBIfam" id="TIGR00003">
    <property type="entry name" value="copper ion binding protein"/>
    <property type="match status" value="2"/>
</dbReference>
<dbReference type="Pfam" id="PF00403">
    <property type="entry name" value="HMA"/>
    <property type="match status" value="2"/>
</dbReference>
<evidence type="ECO:0000313" key="20">
    <source>
        <dbReference type="EMBL" id="GHH51518.1"/>
    </source>
</evidence>
<dbReference type="FunFam" id="3.30.70.100:FF:000005">
    <property type="entry name" value="Copper-exporting P-type ATPase A"/>
    <property type="match status" value="2"/>
</dbReference>
<keyword evidence="7 18" id="KW-0479">Metal-binding</keyword>
<evidence type="ECO:0000256" key="9">
    <source>
        <dbReference type="ARBA" id="ARBA00022741"/>
    </source>
</evidence>
<dbReference type="Gene3D" id="3.40.50.1000">
    <property type="entry name" value="HAD superfamily/HAD-like"/>
    <property type="match status" value="1"/>
</dbReference>
<keyword evidence="17 18" id="KW-0472">Membrane</keyword>
<keyword evidence="11 18" id="KW-0067">ATP-binding</keyword>
<dbReference type="PANTHER" id="PTHR43520:SF8">
    <property type="entry name" value="P-TYPE CU(+) TRANSPORTER"/>
    <property type="match status" value="1"/>
</dbReference>
<dbReference type="RefSeq" id="WP_434028917.1">
    <property type="nucleotide sequence ID" value="NZ_BNBA01000008.1"/>
</dbReference>
<keyword evidence="4" id="KW-0813">Transport</keyword>
<dbReference type="GO" id="GO:0016887">
    <property type="term" value="F:ATP hydrolysis activity"/>
    <property type="evidence" value="ECO:0007669"/>
    <property type="project" value="InterPro"/>
</dbReference>
<evidence type="ECO:0000256" key="2">
    <source>
        <dbReference type="ARBA" id="ARBA00006024"/>
    </source>
</evidence>
<evidence type="ECO:0000256" key="1">
    <source>
        <dbReference type="ARBA" id="ARBA00004651"/>
    </source>
</evidence>
<dbReference type="InterPro" id="IPR059000">
    <property type="entry name" value="ATPase_P-type_domA"/>
</dbReference>
<dbReference type="NCBIfam" id="TIGR01511">
    <property type="entry name" value="ATPase-IB1_Cu"/>
    <property type="match status" value="1"/>
</dbReference>
<keyword evidence="14 18" id="KW-1133">Transmembrane helix</keyword>
<dbReference type="InterPro" id="IPR023299">
    <property type="entry name" value="ATPase_P-typ_cyto_dom_N"/>
</dbReference>
<feature type="transmembrane region" description="Helical" evidence="18">
    <location>
        <begin position="275"/>
        <end position="294"/>
    </location>
</feature>
<dbReference type="EMBL" id="BNBA01000008">
    <property type="protein sequence ID" value="GHH51518.1"/>
    <property type="molecule type" value="Genomic_DNA"/>
</dbReference>
<evidence type="ECO:0000256" key="15">
    <source>
        <dbReference type="ARBA" id="ARBA00023008"/>
    </source>
</evidence>
<dbReference type="InterPro" id="IPR023214">
    <property type="entry name" value="HAD_sf"/>
</dbReference>
<reference evidence="20" key="2">
    <citation type="submission" date="2020-09" db="EMBL/GenBank/DDBJ databases">
        <authorList>
            <person name="Sun Q."/>
            <person name="Ohkuma M."/>
        </authorList>
    </citation>
    <scope>NUCLEOTIDE SEQUENCE</scope>
    <source>
        <strain evidence="20">JCM 13306</strain>
    </source>
</reference>
<evidence type="ECO:0000259" key="19">
    <source>
        <dbReference type="PROSITE" id="PS50846"/>
    </source>
</evidence>
<keyword evidence="12" id="KW-0460">Magnesium</keyword>
<organism evidence="20 21">
    <name type="scientific">Xanthomonas boreopolis</name>
    <dbReference type="NCBI Taxonomy" id="86183"/>
    <lineage>
        <taxon>Bacteria</taxon>
        <taxon>Pseudomonadati</taxon>
        <taxon>Pseudomonadota</taxon>
        <taxon>Gammaproteobacteria</taxon>
        <taxon>Lysobacterales</taxon>
        <taxon>Lysobacteraceae</taxon>
        <taxon>Xanthomonas</taxon>
    </lineage>
</organism>
<dbReference type="PROSITE" id="PS50846">
    <property type="entry name" value="HMA_2"/>
    <property type="match status" value="2"/>
</dbReference>
<dbReference type="InterPro" id="IPR017969">
    <property type="entry name" value="Heavy-metal-associated_CS"/>
</dbReference>
<dbReference type="AlphaFoldDB" id="A0A919F7K2"/>
<evidence type="ECO:0000256" key="10">
    <source>
        <dbReference type="ARBA" id="ARBA00022796"/>
    </source>
</evidence>